<dbReference type="GO" id="GO:0043139">
    <property type="term" value="F:5'-3' DNA helicase activity"/>
    <property type="evidence" value="ECO:0007669"/>
    <property type="project" value="TreeGrafter"/>
</dbReference>
<comment type="similarity">
    <text evidence="1">Belongs to the DNA2/NAM7 helicase family.</text>
</comment>
<evidence type="ECO:0000256" key="3">
    <source>
        <dbReference type="ARBA" id="ARBA00022801"/>
    </source>
</evidence>
<dbReference type="Pfam" id="PF13087">
    <property type="entry name" value="AAA_12"/>
    <property type="match status" value="1"/>
</dbReference>
<accession>A0AAN6GR90</accession>
<feature type="region of interest" description="Disordered" evidence="7">
    <location>
        <begin position="534"/>
        <end position="571"/>
    </location>
</feature>
<dbReference type="EMBL" id="JAPDMZ010000047">
    <property type="protein sequence ID" value="KAK0553696.1"/>
    <property type="molecule type" value="Genomic_DNA"/>
</dbReference>
<name>A0AAN6GR90_9BASI</name>
<dbReference type="InterPro" id="IPR041677">
    <property type="entry name" value="DNA2/NAM7_AAA_11"/>
</dbReference>
<protein>
    <recommendedName>
        <fullName evidence="12">AAA+ ATPase domain-containing protein</fullName>
    </recommendedName>
</protein>
<keyword evidence="3" id="KW-0378">Hydrolase</keyword>
<dbReference type="InterPro" id="IPR014001">
    <property type="entry name" value="Helicase_ATP-bd"/>
</dbReference>
<dbReference type="InterPro" id="IPR041679">
    <property type="entry name" value="DNA2/NAM7-like_C"/>
</dbReference>
<evidence type="ECO:0000259" key="8">
    <source>
        <dbReference type="SMART" id="SM00382"/>
    </source>
</evidence>
<dbReference type="PANTHER" id="PTHR43788">
    <property type="entry name" value="DNA2/NAM7 HELICASE FAMILY MEMBER"/>
    <property type="match status" value="1"/>
</dbReference>
<evidence type="ECO:0000256" key="2">
    <source>
        <dbReference type="ARBA" id="ARBA00022741"/>
    </source>
</evidence>
<evidence type="ECO:0000313" key="10">
    <source>
        <dbReference type="EMBL" id="KAK0553696.1"/>
    </source>
</evidence>
<keyword evidence="5" id="KW-0067">ATP-binding</keyword>
<dbReference type="InterPro" id="IPR050534">
    <property type="entry name" value="Coronavir_polyprotein_1ab"/>
</dbReference>
<evidence type="ECO:0000256" key="4">
    <source>
        <dbReference type="ARBA" id="ARBA00022806"/>
    </source>
</evidence>
<evidence type="ECO:0008006" key="12">
    <source>
        <dbReference type="Google" id="ProtNLM"/>
    </source>
</evidence>
<feature type="domain" description="AAA+ ATPase" evidence="8">
    <location>
        <begin position="381"/>
        <end position="934"/>
    </location>
</feature>
<feature type="region of interest" description="Disordered" evidence="7">
    <location>
        <begin position="955"/>
        <end position="1015"/>
    </location>
</feature>
<dbReference type="CDD" id="cd18808">
    <property type="entry name" value="SF1_C_Upf1"/>
    <property type="match status" value="1"/>
</dbReference>
<organism evidence="10 11">
    <name type="scientific">Tilletia horrida</name>
    <dbReference type="NCBI Taxonomy" id="155126"/>
    <lineage>
        <taxon>Eukaryota</taxon>
        <taxon>Fungi</taxon>
        <taxon>Dikarya</taxon>
        <taxon>Basidiomycota</taxon>
        <taxon>Ustilaginomycotina</taxon>
        <taxon>Exobasidiomycetes</taxon>
        <taxon>Tilletiales</taxon>
        <taxon>Tilletiaceae</taxon>
        <taxon>Tilletia</taxon>
    </lineage>
</organism>
<dbReference type="AlphaFoldDB" id="A0AAN6GR90"/>
<feature type="compositionally biased region" description="Low complexity" evidence="7">
    <location>
        <begin position="967"/>
        <end position="978"/>
    </location>
</feature>
<feature type="compositionally biased region" description="Basic and acidic residues" evidence="7">
    <location>
        <begin position="221"/>
        <end position="231"/>
    </location>
</feature>
<feature type="compositionally biased region" description="Low complexity" evidence="7">
    <location>
        <begin position="269"/>
        <end position="279"/>
    </location>
</feature>
<evidence type="ECO:0000256" key="1">
    <source>
        <dbReference type="ARBA" id="ARBA00007913"/>
    </source>
</evidence>
<dbReference type="InterPro" id="IPR027417">
    <property type="entry name" value="P-loop_NTPase"/>
</dbReference>
<sequence length="1111" mass="118828">MDQNRDLVLAWLKRQLHLLNRERQAEHEQSHLLVSKAPPRLLERHGLALLNLGVSSVSSAKHPGRRSAPRTTGGGNLGQQTVLVELHRPEAWHSDVQLPPHSFRTGDLCAIQDHGAGGVKSSSSADNAIDGFEGVVYSTQQDRITVAVSARSAAVPGKQKGSAKQGRRAGRNALELPERCRLVKIANDSTFDRMEQTIERLASILGFGPDELAPAPAPTKNENKFGIERPDQASVSEQKVEGTESNVDAADDALKTAESSAVGESGPNAQASAAEGESATAEDPEKDGSDSEGDGEEDSEAEIQDADSASDSASDTETTTAEDTQHLPASKPIPDLVLALLGLSTPSFLSPLPSKPTLPVPPINSRLNESQLGAIQFALQSHPFVAIHGPPGTGKTTTLVELIAQVVLAPKQDPKDSPTLGTASTNVHRKRVLVCAASNLAVDNILERLVVPHPATVATDLEHDTATRLRAAGISIVRLGHPARVTPALVERTLDRLASPYERDGAANKVDGVDRTEAEMIRDVTGEMTRVRDQLAAREPPKGANAGGASNARARSKKPAPKDDQATGRPVLRGFARKEAWNSLRALRKEHESRTRRLMKGVLSRADVVLCTCHGAGSRILERAFDKQAAKDQAAFDVVIVDEACQALEPVVWVPILRALERTADVKLVLAGDHLQLPPTVKDPEAGRIRKAREAKALKLKQKEAKRKEKTKLEAPSPDTEPSGEEEEGSEESEVLDDDLEDMTLSDVEQGPTSSGDEHEDEPEAAAADSPSGSSALVPHPVQRPLRPPRTLETTMFSRLLGMYGPTCKVLLEKQYRMNVELQDFPNSELYEGRLHAWSGCANSRLSDLDNFKRETGAAKNDEEPDSAPLVFIDTAGTDMLESSPDGQTASSGAATAMGMESKSNTNEAALVVAHVKRLVAAGVDVSQIVVLSPYSAQVALISEMLSACQDAEAPASADSGTIPSNAAAAAEESGSSKAKGKRPKQKQARRKGAQRVQDDDDDDDGPATGKVPASVKMSVSLGQVEVGTIDGMQGREKEAVVLSLVRSNREREVGFLAEKRRLNVAMTRAKRHLCVVGDSETVGRGGTGYLSDWMRHLAEHALVVTPDDLL</sequence>
<dbReference type="InterPro" id="IPR003593">
    <property type="entry name" value="AAA+_ATPase"/>
</dbReference>
<feature type="domain" description="Helicase ATP-binding" evidence="9">
    <location>
        <begin position="363"/>
        <end position="703"/>
    </location>
</feature>
<evidence type="ECO:0000256" key="6">
    <source>
        <dbReference type="ARBA" id="ARBA00048432"/>
    </source>
</evidence>
<feature type="compositionally biased region" description="Low complexity" evidence="7">
    <location>
        <begin position="765"/>
        <end position="776"/>
    </location>
</feature>
<evidence type="ECO:0000256" key="7">
    <source>
        <dbReference type="SAM" id="MobiDB-lite"/>
    </source>
</evidence>
<evidence type="ECO:0000313" key="11">
    <source>
        <dbReference type="Proteomes" id="UP001176517"/>
    </source>
</evidence>
<dbReference type="GO" id="GO:0005524">
    <property type="term" value="F:ATP binding"/>
    <property type="evidence" value="ECO:0007669"/>
    <property type="project" value="UniProtKB-KW"/>
</dbReference>
<dbReference type="Pfam" id="PF13086">
    <property type="entry name" value="AAA_11"/>
    <property type="match status" value="1"/>
</dbReference>
<comment type="caution">
    <text evidence="10">The sequence shown here is derived from an EMBL/GenBank/DDBJ whole genome shotgun (WGS) entry which is preliminary data.</text>
</comment>
<feature type="compositionally biased region" description="Low complexity" evidence="7">
    <location>
        <begin position="543"/>
        <end position="553"/>
    </location>
</feature>
<keyword evidence="11" id="KW-1185">Reference proteome</keyword>
<comment type="catalytic activity">
    <reaction evidence="6">
        <text>ATP + H2O = ADP + phosphate + H(+)</text>
        <dbReference type="Rhea" id="RHEA:13065"/>
        <dbReference type="ChEBI" id="CHEBI:15377"/>
        <dbReference type="ChEBI" id="CHEBI:15378"/>
        <dbReference type="ChEBI" id="CHEBI:30616"/>
        <dbReference type="ChEBI" id="CHEBI:43474"/>
        <dbReference type="ChEBI" id="CHEBI:456216"/>
        <dbReference type="EC" id="3.6.4.12"/>
    </reaction>
    <physiologicalReaction direction="left-to-right" evidence="6">
        <dbReference type="Rhea" id="RHEA:13066"/>
    </physiologicalReaction>
</comment>
<dbReference type="InterPro" id="IPR047187">
    <property type="entry name" value="SF1_C_Upf1"/>
</dbReference>
<dbReference type="PANTHER" id="PTHR43788:SF8">
    <property type="entry name" value="DNA-BINDING PROTEIN SMUBP-2"/>
    <property type="match status" value="1"/>
</dbReference>
<dbReference type="Gene3D" id="3.40.50.300">
    <property type="entry name" value="P-loop containing nucleotide triphosphate hydrolases"/>
    <property type="match status" value="2"/>
</dbReference>
<feature type="compositionally biased region" description="Low complexity" evidence="7">
    <location>
        <begin position="306"/>
        <end position="322"/>
    </location>
</feature>
<dbReference type="GO" id="GO:0016787">
    <property type="term" value="F:hydrolase activity"/>
    <property type="evidence" value="ECO:0007669"/>
    <property type="project" value="UniProtKB-KW"/>
</dbReference>
<proteinExistence type="inferred from homology"/>
<feature type="region of interest" description="Disordered" evidence="7">
    <location>
        <begin position="697"/>
        <end position="789"/>
    </location>
</feature>
<evidence type="ECO:0000259" key="9">
    <source>
        <dbReference type="SMART" id="SM00487"/>
    </source>
</evidence>
<gene>
    <name evidence="10" type="ORF">OC846_002420</name>
</gene>
<dbReference type="SMART" id="SM00382">
    <property type="entry name" value="AAA"/>
    <property type="match status" value="1"/>
</dbReference>
<feature type="compositionally biased region" description="Basic and acidic residues" evidence="7">
    <location>
        <begin position="697"/>
        <end position="713"/>
    </location>
</feature>
<feature type="compositionally biased region" description="Basic residues" evidence="7">
    <location>
        <begin position="979"/>
        <end position="994"/>
    </location>
</feature>
<feature type="region of interest" description="Disordered" evidence="7">
    <location>
        <begin position="208"/>
        <end position="330"/>
    </location>
</feature>
<keyword evidence="4" id="KW-0347">Helicase</keyword>
<feature type="compositionally biased region" description="Acidic residues" evidence="7">
    <location>
        <begin position="722"/>
        <end position="744"/>
    </location>
</feature>
<feature type="compositionally biased region" description="Acidic residues" evidence="7">
    <location>
        <begin position="280"/>
        <end position="305"/>
    </location>
</feature>
<evidence type="ECO:0000256" key="5">
    <source>
        <dbReference type="ARBA" id="ARBA00022840"/>
    </source>
</evidence>
<keyword evidence="2" id="KW-0547">Nucleotide-binding</keyword>
<dbReference type="SMART" id="SM00487">
    <property type="entry name" value="DEXDc"/>
    <property type="match status" value="1"/>
</dbReference>
<feature type="region of interest" description="Disordered" evidence="7">
    <location>
        <begin position="58"/>
        <end position="77"/>
    </location>
</feature>
<reference evidence="10" key="1">
    <citation type="journal article" date="2023" name="PhytoFront">
        <title>Draft Genome Resources of Seven Strains of Tilletia horrida, Causal Agent of Kernel Smut of Rice.</title>
        <authorList>
            <person name="Khanal S."/>
            <person name="Antony Babu S."/>
            <person name="Zhou X.G."/>
        </authorList>
    </citation>
    <scope>NUCLEOTIDE SEQUENCE</scope>
    <source>
        <strain evidence="10">TX6</strain>
    </source>
</reference>
<dbReference type="SUPFAM" id="SSF52540">
    <property type="entry name" value="P-loop containing nucleoside triphosphate hydrolases"/>
    <property type="match status" value="2"/>
</dbReference>
<dbReference type="Gene3D" id="2.40.30.270">
    <property type="match status" value="1"/>
</dbReference>
<dbReference type="Proteomes" id="UP001176517">
    <property type="component" value="Unassembled WGS sequence"/>
</dbReference>